<evidence type="ECO:0000313" key="2">
    <source>
        <dbReference type="Proteomes" id="UP000054874"/>
    </source>
</evidence>
<dbReference type="GO" id="GO:0003700">
    <property type="term" value="F:DNA-binding transcription factor activity"/>
    <property type="evidence" value="ECO:0007669"/>
    <property type="project" value="TreeGrafter"/>
</dbReference>
<dbReference type="NCBIfam" id="TIGR00738">
    <property type="entry name" value="rrf2_super"/>
    <property type="match status" value="1"/>
</dbReference>
<dbReference type="GO" id="GO:0005829">
    <property type="term" value="C:cytosol"/>
    <property type="evidence" value="ECO:0007669"/>
    <property type="project" value="TreeGrafter"/>
</dbReference>
<comment type="caution">
    <text evidence="1">The sequence shown here is derived from an EMBL/GenBank/DDBJ whole genome shotgun (WGS) entry which is preliminary data.</text>
</comment>
<dbReference type="AlphaFoldDB" id="A0A0V8QJC3"/>
<evidence type="ECO:0000313" key="1">
    <source>
        <dbReference type="EMBL" id="KSV60631.1"/>
    </source>
</evidence>
<name>A0A0V8QJC3_9FIRM</name>
<gene>
    <name evidence="1" type="ORF">ASU35_00190</name>
</gene>
<dbReference type="PROSITE" id="PS51197">
    <property type="entry name" value="HTH_RRF2_2"/>
    <property type="match status" value="1"/>
</dbReference>
<sequence>MLFTRECDYAIRVMRTLSTGECMSVSMISEIERLPYAMTYKITRKLERAGLLKSYRGSKGGYALKRNSAEITLYDICVVIMPDILVFECMKEGHSCPKNTEKKPCKIHCEMARLQKILIEELKRKSLEEILW</sequence>
<organism evidence="1 2">
    <name type="scientific">Acetivibrio ethanolgignens</name>
    <dbReference type="NCBI Taxonomy" id="290052"/>
    <lineage>
        <taxon>Bacteria</taxon>
        <taxon>Bacillati</taxon>
        <taxon>Bacillota</taxon>
        <taxon>Clostridia</taxon>
        <taxon>Eubacteriales</taxon>
        <taxon>Oscillospiraceae</taxon>
        <taxon>Acetivibrio</taxon>
    </lineage>
</organism>
<protein>
    <submittedName>
        <fullName evidence="1">Rrf2 family transcriptional regulator</fullName>
    </submittedName>
</protein>
<dbReference type="InterPro" id="IPR030489">
    <property type="entry name" value="TR_Rrf2-type_CS"/>
</dbReference>
<reference evidence="1 2" key="1">
    <citation type="submission" date="2015-11" db="EMBL/GenBank/DDBJ databases">
        <title>Butyribacter intestini gen. nov., sp. nov., a butyric acid-producing bacterium of the family Lachnospiraceae isolated from the human faeces.</title>
        <authorList>
            <person name="Zou Y."/>
            <person name="Xue W."/>
            <person name="Luo G."/>
            <person name="Lv M."/>
        </authorList>
    </citation>
    <scope>NUCLEOTIDE SEQUENCE [LARGE SCALE GENOMIC DNA]</scope>
    <source>
        <strain evidence="1 2">ACET-33324</strain>
    </source>
</reference>
<dbReference type="PANTHER" id="PTHR33221:SF2">
    <property type="entry name" value="TRANSCRIPTIONAL REGULATOR"/>
    <property type="match status" value="1"/>
</dbReference>
<dbReference type="Pfam" id="PF02082">
    <property type="entry name" value="Rrf2"/>
    <property type="match status" value="1"/>
</dbReference>
<dbReference type="OrthoDB" id="9808360at2"/>
<keyword evidence="2" id="KW-1185">Reference proteome</keyword>
<proteinExistence type="predicted"/>
<dbReference type="InterPro" id="IPR036388">
    <property type="entry name" value="WH-like_DNA-bd_sf"/>
</dbReference>
<dbReference type="InterPro" id="IPR000944">
    <property type="entry name" value="Tscrpt_reg_Rrf2"/>
</dbReference>
<dbReference type="PROSITE" id="PS01332">
    <property type="entry name" value="HTH_RRF2_1"/>
    <property type="match status" value="1"/>
</dbReference>
<accession>A0A0V8QJC3</accession>
<dbReference type="STRING" id="290052.ASU35_00190"/>
<dbReference type="InterPro" id="IPR036390">
    <property type="entry name" value="WH_DNA-bd_sf"/>
</dbReference>
<dbReference type="Proteomes" id="UP000054874">
    <property type="component" value="Unassembled WGS sequence"/>
</dbReference>
<dbReference type="RefSeq" id="WP_058351110.1">
    <property type="nucleotide sequence ID" value="NZ_CABMMD010000001.1"/>
</dbReference>
<dbReference type="EMBL" id="LNAM01000001">
    <property type="protein sequence ID" value="KSV60631.1"/>
    <property type="molecule type" value="Genomic_DNA"/>
</dbReference>
<dbReference type="SUPFAM" id="SSF46785">
    <property type="entry name" value="Winged helix' DNA-binding domain"/>
    <property type="match status" value="1"/>
</dbReference>
<dbReference type="Gene3D" id="1.10.10.10">
    <property type="entry name" value="Winged helix-like DNA-binding domain superfamily/Winged helix DNA-binding domain"/>
    <property type="match status" value="1"/>
</dbReference>
<dbReference type="PANTHER" id="PTHR33221">
    <property type="entry name" value="WINGED HELIX-TURN-HELIX TRANSCRIPTIONAL REGULATOR, RRF2 FAMILY"/>
    <property type="match status" value="1"/>
</dbReference>